<organism evidence="2 3">
    <name type="scientific">Nonomuraea cypriaca</name>
    <dbReference type="NCBI Taxonomy" id="1187855"/>
    <lineage>
        <taxon>Bacteria</taxon>
        <taxon>Bacillati</taxon>
        <taxon>Actinomycetota</taxon>
        <taxon>Actinomycetes</taxon>
        <taxon>Streptosporangiales</taxon>
        <taxon>Streptosporangiaceae</taxon>
        <taxon>Nonomuraea</taxon>
    </lineage>
</organism>
<dbReference type="RefSeq" id="WP_195899933.1">
    <property type="nucleotide sequence ID" value="NZ_JADOGI010000143.1"/>
</dbReference>
<protein>
    <recommendedName>
        <fullName evidence="1">TfuA-like core domain-containing protein</fullName>
    </recommendedName>
</protein>
<proteinExistence type="predicted"/>
<dbReference type="Pfam" id="PF07812">
    <property type="entry name" value="TfuA"/>
    <property type="match status" value="1"/>
</dbReference>
<dbReference type="InterPro" id="IPR012924">
    <property type="entry name" value="TfuA_core"/>
</dbReference>
<evidence type="ECO:0000313" key="3">
    <source>
        <dbReference type="Proteomes" id="UP000605361"/>
    </source>
</evidence>
<dbReference type="Proteomes" id="UP000605361">
    <property type="component" value="Unassembled WGS sequence"/>
</dbReference>
<keyword evidence="3" id="KW-1185">Reference proteome</keyword>
<dbReference type="EMBL" id="JADOGI010000143">
    <property type="protein sequence ID" value="MBF8191021.1"/>
    <property type="molecule type" value="Genomic_DNA"/>
</dbReference>
<feature type="domain" description="TfuA-like core" evidence="1">
    <location>
        <begin position="51"/>
        <end position="171"/>
    </location>
</feature>
<reference evidence="2" key="1">
    <citation type="submission" date="2020-11" db="EMBL/GenBank/DDBJ databases">
        <title>Whole-genome analyses of Nonomuraea sp. K274.</title>
        <authorList>
            <person name="Veyisoglu A."/>
        </authorList>
    </citation>
    <scope>NUCLEOTIDE SEQUENCE</scope>
    <source>
        <strain evidence="2">K274</strain>
    </source>
</reference>
<dbReference type="AlphaFoldDB" id="A0A931AE09"/>
<evidence type="ECO:0000259" key="1">
    <source>
        <dbReference type="Pfam" id="PF07812"/>
    </source>
</evidence>
<sequence>MRAVVFAGPSIDAGSIAEIAPEIEVRPPVKRGDIDALLAEPEPPARIGIVDGQFLQGLMISPKEVLKALDRHTDPIQVYGSSSMGALRAAELAGEGMIGVGQVFELYSSGQADADDEVAITFDPDSLRALCEPMVNIRVAVAAARERRIVSPATAESVLAAAKALYFPERTYARVLASAVAPADELDALRDFLSAEAPDAKKEDAQELLRLMTGN</sequence>
<name>A0A931AE09_9ACTN</name>
<gene>
    <name evidence="2" type="ORF">ITP53_36000</name>
</gene>
<comment type="caution">
    <text evidence="2">The sequence shown here is derived from an EMBL/GenBank/DDBJ whole genome shotgun (WGS) entry which is preliminary data.</text>
</comment>
<evidence type="ECO:0000313" key="2">
    <source>
        <dbReference type="EMBL" id="MBF8191021.1"/>
    </source>
</evidence>
<accession>A0A931AE09</accession>